<protein>
    <submittedName>
        <fullName evidence="2">Zinc finger protein MAGPIE</fullName>
    </submittedName>
</protein>
<gene>
    <name evidence="2" type="ORF">G2W53_038144</name>
</gene>
<keyword evidence="3" id="KW-1185">Reference proteome</keyword>
<dbReference type="EMBL" id="JAAIUW010000012">
    <property type="protein sequence ID" value="KAF7805983.1"/>
    <property type="molecule type" value="Genomic_DNA"/>
</dbReference>
<feature type="compositionally biased region" description="Low complexity" evidence="1">
    <location>
        <begin position="16"/>
        <end position="29"/>
    </location>
</feature>
<accession>A0A834W1U5</accession>
<proteinExistence type="predicted"/>
<dbReference type="AlphaFoldDB" id="A0A834W1U5"/>
<dbReference type="Proteomes" id="UP000634136">
    <property type="component" value="Unassembled WGS sequence"/>
</dbReference>
<evidence type="ECO:0000313" key="3">
    <source>
        <dbReference type="Proteomes" id="UP000634136"/>
    </source>
</evidence>
<reference evidence="2" key="1">
    <citation type="submission" date="2020-09" db="EMBL/GenBank/DDBJ databases">
        <title>Genome-Enabled Discovery of Anthraquinone Biosynthesis in Senna tora.</title>
        <authorList>
            <person name="Kang S.-H."/>
            <person name="Pandey R.P."/>
            <person name="Lee C.-M."/>
            <person name="Sim J.-S."/>
            <person name="Jeong J.-T."/>
            <person name="Choi B.-S."/>
            <person name="Jung M."/>
            <person name="Ginzburg D."/>
            <person name="Zhao K."/>
            <person name="Won S.Y."/>
            <person name="Oh T.-J."/>
            <person name="Yu Y."/>
            <person name="Kim N.-H."/>
            <person name="Lee O.R."/>
            <person name="Lee T.-H."/>
            <person name="Bashyal P."/>
            <person name="Kim T.-S."/>
            <person name="Lee W.-H."/>
            <person name="Kawkins C."/>
            <person name="Kim C.-K."/>
            <person name="Kim J.S."/>
            <person name="Ahn B.O."/>
            <person name="Rhee S.Y."/>
            <person name="Sohng J.K."/>
        </authorList>
    </citation>
    <scope>NUCLEOTIDE SEQUENCE</scope>
    <source>
        <tissue evidence="2">Leaf</tissue>
    </source>
</reference>
<evidence type="ECO:0000256" key="1">
    <source>
        <dbReference type="SAM" id="MobiDB-lite"/>
    </source>
</evidence>
<sequence length="43" mass="4631">MEDGEISNIGFPQNNPPTATSSNNTNNPPLKRKRNLPGNPGKL</sequence>
<feature type="region of interest" description="Disordered" evidence="1">
    <location>
        <begin position="1"/>
        <end position="43"/>
    </location>
</feature>
<evidence type="ECO:0000313" key="2">
    <source>
        <dbReference type="EMBL" id="KAF7805983.1"/>
    </source>
</evidence>
<name>A0A834W1U5_9FABA</name>
<comment type="caution">
    <text evidence="2">The sequence shown here is derived from an EMBL/GenBank/DDBJ whole genome shotgun (WGS) entry which is preliminary data.</text>
</comment>
<organism evidence="2 3">
    <name type="scientific">Senna tora</name>
    <dbReference type="NCBI Taxonomy" id="362788"/>
    <lineage>
        <taxon>Eukaryota</taxon>
        <taxon>Viridiplantae</taxon>
        <taxon>Streptophyta</taxon>
        <taxon>Embryophyta</taxon>
        <taxon>Tracheophyta</taxon>
        <taxon>Spermatophyta</taxon>
        <taxon>Magnoliopsida</taxon>
        <taxon>eudicotyledons</taxon>
        <taxon>Gunneridae</taxon>
        <taxon>Pentapetalae</taxon>
        <taxon>rosids</taxon>
        <taxon>fabids</taxon>
        <taxon>Fabales</taxon>
        <taxon>Fabaceae</taxon>
        <taxon>Caesalpinioideae</taxon>
        <taxon>Cassia clade</taxon>
        <taxon>Senna</taxon>
    </lineage>
</organism>